<keyword evidence="2" id="KW-1185">Reference proteome</keyword>
<dbReference type="RefSeq" id="WP_195912248.1">
    <property type="nucleotide sequence ID" value="NZ_CBTK010000303.1"/>
</dbReference>
<accession>A0A7U7GFY6</accession>
<proteinExistence type="predicted"/>
<comment type="caution">
    <text evidence="1">The sequence shown here is derived from an EMBL/GenBank/DDBJ whole genome shotgun (WGS) entry which is preliminary data.</text>
</comment>
<dbReference type="Proteomes" id="UP000019184">
    <property type="component" value="Unassembled WGS sequence"/>
</dbReference>
<name>A0A7U7GFY6_9GAMM</name>
<organism evidence="1 2">
    <name type="scientific">Candidatus Contendobacter odensis Run_B_J11</name>
    <dbReference type="NCBI Taxonomy" id="1400861"/>
    <lineage>
        <taxon>Bacteria</taxon>
        <taxon>Pseudomonadati</taxon>
        <taxon>Pseudomonadota</taxon>
        <taxon>Gammaproteobacteria</taxon>
        <taxon>Candidatus Competibacteraceae</taxon>
        <taxon>Candidatus Contendibacter</taxon>
    </lineage>
</organism>
<reference evidence="1 2" key="1">
    <citation type="journal article" date="2014" name="ISME J.">
        <title>Candidatus Competibacter-lineage genomes retrieved from metagenomes reveal functional metabolic diversity.</title>
        <authorList>
            <person name="McIlroy S.J."/>
            <person name="Albertsen M."/>
            <person name="Andresen E.K."/>
            <person name="Saunders A.M."/>
            <person name="Kristiansen R."/>
            <person name="Stokholm-Bjerregaard M."/>
            <person name="Nielsen K.L."/>
            <person name="Nielsen P.H."/>
        </authorList>
    </citation>
    <scope>NUCLEOTIDE SEQUENCE [LARGE SCALE GENOMIC DNA]</scope>
    <source>
        <strain evidence="1 2">Run_B_J11</strain>
    </source>
</reference>
<sequence>MARDRPMPTWRVTAPRFRELMKDTHQGCRIYEILLMTRPRDLIPYLDVIVTSGWDVKEGSEAKRLLGKSHPYAHFVQFTENSELGGFWLARVRGKPFRKYINKLIAMAKYRATRLRADPNPLIQVDIHAFDEGTHQWDQAWLDSGGRASYPKSPHFHRHYSDFFYHALECLLALPAIHSFGHMVMTNDDYQTLQLACLEQHRRGGPKVFLVHGSHDYPPFDHGMEFDKEAYRVVFPNIPQWFYEASAFDDEYGRYDLRLADKPIPESYTTVPYFKIKIRKVLLYSFSSERTLTGFHSFNHPDGWSVHIREEFPDLVQDILALFPDLTLCPGYV</sequence>
<evidence type="ECO:0000313" key="1">
    <source>
        <dbReference type="EMBL" id="CDH47581.1"/>
    </source>
</evidence>
<dbReference type="EMBL" id="CBTK010000303">
    <property type="protein sequence ID" value="CDH47581.1"/>
    <property type="molecule type" value="Genomic_DNA"/>
</dbReference>
<protein>
    <submittedName>
        <fullName evidence="1">Uncharacterized protein</fullName>
    </submittedName>
</protein>
<dbReference type="AlphaFoldDB" id="A0A7U7GFY6"/>
<gene>
    <name evidence="1" type="ORF">BN874_840044</name>
</gene>
<evidence type="ECO:0000313" key="2">
    <source>
        <dbReference type="Proteomes" id="UP000019184"/>
    </source>
</evidence>